<dbReference type="RefSeq" id="WP_257767078.1">
    <property type="nucleotide sequence ID" value="NZ_CP102480.1"/>
</dbReference>
<evidence type="ECO:0000313" key="2">
    <source>
        <dbReference type="Proteomes" id="UP001060336"/>
    </source>
</evidence>
<organism evidence="1 2">
    <name type="scientific">Nisaea acidiphila</name>
    <dbReference type="NCBI Taxonomy" id="1862145"/>
    <lineage>
        <taxon>Bacteria</taxon>
        <taxon>Pseudomonadati</taxon>
        <taxon>Pseudomonadota</taxon>
        <taxon>Alphaproteobacteria</taxon>
        <taxon>Rhodospirillales</taxon>
        <taxon>Thalassobaculaceae</taxon>
        <taxon>Nisaea</taxon>
    </lineage>
</organism>
<accession>A0A9J7ALP6</accession>
<dbReference type="EMBL" id="CP102480">
    <property type="protein sequence ID" value="UUX48571.1"/>
    <property type="molecule type" value="Genomic_DNA"/>
</dbReference>
<sequence length="110" mass="11430">MTGILSGPSTDALRALGTGNASQIVSLCTPDGFRLVALGENGQPVETPAGTERCDWCQSFGASLLPVPPSDGSCTRYDTGHTLRTSLDEQTVRGNAASGSYVTRAPPFEI</sequence>
<dbReference type="AlphaFoldDB" id="A0A9J7ALP6"/>
<gene>
    <name evidence="1" type="ORF">NUH88_14255</name>
</gene>
<dbReference type="Proteomes" id="UP001060336">
    <property type="component" value="Chromosome"/>
</dbReference>
<keyword evidence="2" id="KW-1185">Reference proteome</keyword>
<proteinExistence type="predicted"/>
<dbReference type="KEGG" id="naci:NUH88_14255"/>
<name>A0A9J7ALP6_9PROT</name>
<protein>
    <submittedName>
        <fullName evidence="1">Uncharacterized protein</fullName>
    </submittedName>
</protein>
<evidence type="ECO:0000313" key="1">
    <source>
        <dbReference type="EMBL" id="UUX48571.1"/>
    </source>
</evidence>
<reference evidence="1" key="1">
    <citation type="submission" date="2022-08" db="EMBL/GenBank/DDBJ databases">
        <title>Nisaea acidiphila sp. nov., isolated from a marine algal debris and emended description of the genus Nisaea Urios et al. 2008.</title>
        <authorList>
            <person name="Kwon K."/>
        </authorList>
    </citation>
    <scope>NUCLEOTIDE SEQUENCE</scope>
    <source>
        <strain evidence="1">MEBiC11861</strain>
    </source>
</reference>